<proteinExistence type="predicted"/>
<evidence type="ECO:0000313" key="2">
    <source>
        <dbReference type="Proteomes" id="UP000006702"/>
    </source>
</evidence>
<organism evidence="1 2">
    <name type="scientific">Neosartorya fischeri (strain ATCC 1020 / DSM 3700 / CBS 544.65 / FGSC A1164 / JCM 1740 / NRRL 181 / WB 181)</name>
    <name type="common">Aspergillus fischerianus</name>
    <dbReference type="NCBI Taxonomy" id="331117"/>
    <lineage>
        <taxon>Eukaryota</taxon>
        <taxon>Fungi</taxon>
        <taxon>Dikarya</taxon>
        <taxon>Ascomycota</taxon>
        <taxon>Pezizomycotina</taxon>
        <taxon>Eurotiomycetes</taxon>
        <taxon>Eurotiomycetidae</taxon>
        <taxon>Eurotiales</taxon>
        <taxon>Aspergillaceae</taxon>
        <taxon>Aspergillus</taxon>
        <taxon>Aspergillus subgen. Fumigati</taxon>
    </lineage>
</organism>
<dbReference type="KEGG" id="nfi:NFIA_036260"/>
<gene>
    <name evidence="1" type="ORF">NFIA_036260</name>
</gene>
<name>A1CZ84_NEOFI</name>
<dbReference type="AlphaFoldDB" id="A1CZ84"/>
<dbReference type="OrthoDB" id="3540486at2759"/>
<reference evidence="2" key="1">
    <citation type="journal article" date="2008" name="PLoS Genet.">
        <title>Genomic islands in the pathogenic filamentous fungus Aspergillus fumigatus.</title>
        <authorList>
            <person name="Fedorova N.D."/>
            <person name="Khaldi N."/>
            <person name="Joardar V.S."/>
            <person name="Maiti R."/>
            <person name="Amedeo P."/>
            <person name="Anderson M.J."/>
            <person name="Crabtree J."/>
            <person name="Silva J.C."/>
            <person name="Badger J.H."/>
            <person name="Albarraq A."/>
            <person name="Angiuoli S."/>
            <person name="Bussey H."/>
            <person name="Bowyer P."/>
            <person name="Cotty P.J."/>
            <person name="Dyer P.S."/>
            <person name="Egan A."/>
            <person name="Galens K."/>
            <person name="Fraser-Liggett C.M."/>
            <person name="Haas B.J."/>
            <person name="Inman J.M."/>
            <person name="Kent R."/>
            <person name="Lemieux S."/>
            <person name="Malavazi I."/>
            <person name="Orvis J."/>
            <person name="Roemer T."/>
            <person name="Ronning C.M."/>
            <person name="Sundaram J.P."/>
            <person name="Sutton G."/>
            <person name="Turner G."/>
            <person name="Venter J.C."/>
            <person name="White O.R."/>
            <person name="Whitty B.R."/>
            <person name="Youngman P."/>
            <person name="Wolfe K.H."/>
            <person name="Goldman G.H."/>
            <person name="Wortman J.R."/>
            <person name="Jiang B."/>
            <person name="Denning D.W."/>
            <person name="Nierman W.C."/>
        </authorList>
    </citation>
    <scope>NUCLEOTIDE SEQUENCE [LARGE SCALE GENOMIC DNA]</scope>
    <source>
        <strain evidence="2">ATCC 1020 / DSM 3700 / CBS 544.65 / FGSC A1164 / JCM 1740 / NRRL 181 / WB 181</strain>
    </source>
</reference>
<sequence length="97" mass="11255">MSFMQSSSFTISKVSQKALMAEEDIPVFLLNGNESRQACWARRITHQNAQPPTIAFVNSESRQVALEQGRWLESQETTSLDSIWVQPRWDMLHLNWM</sequence>
<dbReference type="HOGENOM" id="CLU_2347211_0_0_1"/>
<dbReference type="STRING" id="331117.A1CZ84"/>
<evidence type="ECO:0000313" key="1">
    <source>
        <dbReference type="EMBL" id="EAW24054.1"/>
    </source>
</evidence>
<dbReference type="GeneID" id="4593120"/>
<dbReference type="Proteomes" id="UP000006702">
    <property type="component" value="Unassembled WGS sequence"/>
</dbReference>
<keyword evidence="2" id="KW-1185">Reference proteome</keyword>
<accession>A1CZ84</accession>
<dbReference type="RefSeq" id="XP_001265951.1">
    <property type="nucleotide sequence ID" value="XM_001265950.1"/>
</dbReference>
<dbReference type="eggNOG" id="ENOG502SMMG">
    <property type="taxonomic scope" value="Eukaryota"/>
</dbReference>
<dbReference type="EMBL" id="DS027686">
    <property type="protein sequence ID" value="EAW24054.1"/>
    <property type="molecule type" value="Genomic_DNA"/>
</dbReference>
<dbReference type="VEuPathDB" id="FungiDB:NFIA_036260"/>
<protein>
    <submittedName>
        <fullName evidence="1">Uncharacterized protein</fullName>
    </submittedName>
</protein>